<name>A0ABQ5CWI0_9ASTR</name>
<gene>
    <name evidence="2" type="ORF">Tco_0911720</name>
</gene>
<reference evidence="2" key="2">
    <citation type="submission" date="2022-01" db="EMBL/GenBank/DDBJ databases">
        <authorList>
            <person name="Yamashiro T."/>
            <person name="Shiraishi A."/>
            <person name="Satake H."/>
            <person name="Nakayama K."/>
        </authorList>
    </citation>
    <scope>NUCLEOTIDE SEQUENCE</scope>
</reference>
<evidence type="ECO:0000313" key="2">
    <source>
        <dbReference type="EMBL" id="GJT31445.1"/>
    </source>
</evidence>
<keyword evidence="3" id="KW-1185">Reference proteome</keyword>
<keyword evidence="1" id="KW-0732">Signal</keyword>
<feature type="signal peptide" evidence="1">
    <location>
        <begin position="1"/>
        <end position="33"/>
    </location>
</feature>
<evidence type="ECO:0000256" key="1">
    <source>
        <dbReference type="SAM" id="SignalP"/>
    </source>
</evidence>
<dbReference type="Proteomes" id="UP001151760">
    <property type="component" value="Unassembled WGS sequence"/>
</dbReference>
<feature type="chain" id="PRO_5045242733" evidence="1">
    <location>
        <begin position="34"/>
        <end position="83"/>
    </location>
</feature>
<organism evidence="2 3">
    <name type="scientific">Tanacetum coccineum</name>
    <dbReference type="NCBI Taxonomy" id="301880"/>
    <lineage>
        <taxon>Eukaryota</taxon>
        <taxon>Viridiplantae</taxon>
        <taxon>Streptophyta</taxon>
        <taxon>Embryophyta</taxon>
        <taxon>Tracheophyta</taxon>
        <taxon>Spermatophyta</taxon>
        <taxon>Magnoliopsida</taxon>
        <taxon>eudicotyledons</taxon>
        <taxon>Gunneridae</taxon>
        <taxon>Pentapetalae</taxon>
        <taxon>asterids</taxon>
        <taxon>campanulids</taxon>
        <taxon>Asterales</taxon>
        <taxon>Asteraceae</taxon>
        <taxon>Asteroideae</taxon>
        <taxon>Anthemideae</taxon>
        <taxon>Anthemidinae</taxon>
        <taxon>Tanacetum</taxon>
    </lineage>
</organism>
<accession>A0ABQ5CWI0</accession>
<evidence type="ECO:0000313" key="3">
    <source>
        <dbReference type="Proteomes" id="UP001151760"/>
    </source>
</evidence>
<protein>
    <submittedName>
        <fullName evidence="2">Ribonuclease H-like domain-containing protein</fullName>
    </submittedName>
</protein>
<comment type="caution">
    <text evidence="2">The sequence shown here is derived from an EMBL/GenBank/DDBJ whole genome shotgun (WGS) entry which is preliminary data.</text>
</comment>
<reference evidence="2" key="1">
    <citation type="journal article" date="2022" name="Int. J. Mol. Sci.">
        <title>Draft Genome of Tanacetum Coccineum: Genomic Comparison of Closely Related Tanacetum-Family Plants.</title>
        <authorList>
            <person name="Yamashiro T."/>
            <person name="Shiraishi A."/>
            <person name="Nakayama K."/>
            <person name="Satake H."/>
        </authorList>
    </citation>
    <scope>NUCLEOTIDE SEQUENCE</scope>
</reference>
<sequence length="83" mass="9347">MACSCRSPNLLRKFLSGLLHVTFTTQLTAYTNADWAGYLLLDDNLLSWSATRHVTLLRSSAEVEYHGVANVVVETAWIRNLLH</sequence>
<dbReference type="EMBL" id="BQNB010014706">
    <property type="protein sequence ID" value="GJT31445.1"/>
    <property type="molecule type" value="Genomic_DNA"/>
</dbReference>
<proteinExistence type="predicted"/>